<feature type="compositionally biased region" description="Basic and acidic residues" evidence="1">
    <location>
        <begin position="15"/>
        <end position="31"/>
    </location>
</feature>
<reference evidence="3 4" key="1">
    <citation type="submission" date="2024-01" db="EMBL/GenBank/DDBJ databases">
        <authorList>
            <person name="Waweru B."/>
        </authorList>
    </citation>
    <scope>NUCLEOTIDE SEQUENCE [LARGE SCALE GENOMIC DNA]</scope>
</reference>
<dbReference type="SMART" id="SM00293">
    <property type="entry name" value="PWWP"/>
    <property type="match status" value="1"/>
</dbReference>
<dbReference type="EMBL" id="CAWUPB010000905">
    <property type="protein sequence ID" value="CAK7328902.1"/>
    <property type="molecule type" value="Genomic_DNA"/>
</dbReference>
<feature type="domain" description="PWWP" evidence="2">
    <location>
        <begin position="277"/>
        <end position="338"/>
    </location>
</feature>
<evidence type="ECO:0000313" key="3">
    <source>
        <dbReference type="EMBL" id="CAK7328902.1"/>
    </source>
</evidence>
<feature type="region of interest" description="Disordered" evidence="1">
    <location>
        <begin position="526"/>
        <end position="580"/>
    </location>
</feature>
<protein>
    <recommendedName>
        <fullName evidence="2">PWWP domain-containing protein</fullName>
    </recommendedName>
</protein>
<feature type="region of interest" description="Disordered" evidence="1">
    <location>
        <begin position="915"/>
        <end position="978"/>
    </location>
</feature>
<comment type="caution">
    <text evidence="3">The sequence shown here is derived from an EMBL/GenBank/DDBJ whole genome shotgun (WGS) entry which is preliminary data.</text>
</comment>
<feature type="region of interest" description="Disordered" evidence="1">
    <location>
        <begin position="727"/>
        <end position="764"/>
    </location>
</feature>
<feature type="region of interest" description="Disordered" evidence="1">
    <location>
        <begin position="846"/>
        <end position="874"/>
    </location>
</feature>
<dbReference type="InterPro" id="IPR000313">
    <property type="entry name" value="PWWP_dom"/>
</dbReference>
<dbReference type="AlphaFoldDB" id="A0AAV1R4G5"/>
<dbReference type="CDD" id="cd05162">
    <property type="entry name" value="PWWP"/>
    <property type="match status" value="1"/>
</dbReference>
<gene>
    <name evidence="3" type="ORF">DCAF_LOCUS6646</name>
</gene>
<dbReference type="Proteomes" id="UP001314170">
    <property type="component" value="Unassembled WGS sequence"/>
</dbReference>
<evidence type="ECO:0000256" key="1">
    <source>
        <dbReference type="SAM" id="MobiDB-lite"/>
    </source>
</evidence>
<evidence type="ECO:0000313" key="4">
    <source>
        <dbReference type="Proteomes" id="UP001314170"/>
    </source>
</evidence>
<accession>A0AAV1R4G5</accession>
<feature type="region of interest" description="Disordered" evidence="1">
    <location>
        <begin position="1"/>
        <end position="35"/>
    </location>
</feature>
<feature type="region of interest" description="Disordered" evidence="1">
    <location>
        <begin position="784"/>
        <end position="814"/>
    </location>
</feature>
<organism evidence="3 4">
    <name type="scientific">Dovyalis caffra</name>
    <dbReference type="NCBI Taxonomy" id="77055"/>
    <lineage>
        <taxon>Eukaryota</taxon>
        <taxon>Viridiplantae</taxon>
        <taxon>Streptophyta</taxon>
        <taxon>Embryophyta</taxon>
        <taxon>Tracheophyta</taxon>
        <taxon>Spermatophyta</taxon>
        <taxon>Magnoliopsida</taxon>
        <taxon>eudicotyledons</taxon>
        <taxon>Gunneridae</taxon>
        <taxon>Pentapetalae</taxon>
        <taxon>rosids</taxon>
        <taxon>fabids</taxon>
        <taxon>Malpighiales</taxon>
        <taxon>Salicaceae</taxon>
        <taxon>Flacourtieae</taxon>
        <taxon>Dovyalis</taxon>
    </lineage>
</organism>
<evidence type="ECO:0000259" key="2">
    <source>
        <dbReference type="PROSITE" id="PS50812"/>
    </source>
</evidence>
<dbReference type="PROSITE" id="PS50812">
    <property type="entry name" value="PWWP"/>
    <property type="match status" value="1"/>
</dbReference>
<feature type="compositionally biased region" description="Basic residues" evidence="1">
    <location>
        <begin position="751"/>
        <end position="764"/>
    </location>
</feature>
<keyword evidence="4" id="KW-1185">Reference proteome</keyword>
<feature type="compositionally biased region" description="Polar residues" evidence="1">
    <location>
        <begin position="526"/>
        <end position="539"/>
    </location>
</feature>
<dbReference type="Pfam" id="PF00855">
    <property type="entry name" value="PWWP"/>
    <property type="match status" value="1"/>
</dbReference>
<proteinExistence type="predicted"/>
<dbReference type="InterPro" id="IPR053063">
    <property type="entry name" value="PWWP_domain_containing_PDP"/>
</dbReference>
<dbReference type="PANTHER" id="PTHR42851">
    <property type="entry name" value="ALDOLASE-RELATED"/>
    <property type="match status" value="1"/>
</dbReference>
<dbReference type="PANTHER" id="PTHR42851:SF8">
    <property type="entry name" value="PWWP DOMAIN-CONTAINING PROTEIN"/>
    <property type="match status" value="1"/>
</dbReference>
<dbReference type="Gene3D" id="2.30.30.140">
    <property type="match status" value="1"/>
</dbReference>
<dbReference type="SUPFAM" id="SSF63748">
    <property type="entry name" value="Tudor/PWWP/MBT"/>
    <property type="match status" value="1"/>
</dbReference>
<name>A0AAV1R4G5_9ROSI</name>
<sequence length="1004" mass="110139">MENPKTLETLEAQFPDDKTLEAQNPDDKHLEGASWSSGLFDLGENCAGLESSFEVPVEENGEGVAAEREDLGVGNVEPVTGLDVVEGENFGGSEYAMVDIEVNGVNVSGNEEVYLVNDGIDKAVEEGKGPVDEALAEKLVDLGCTVSEGVVVENTVTDEELKEDGVVEDNVRDEALKEDGVVVENTSRDEELKEDGVVLENTMRDDELKEDELLGLDAVDSPRKIDVSGDNLSIYVDLSGSLTGVDFDDVNCSGFLGSEESKEADNEKEVFNFKFRVGDVVWVKTKNQSWWPGKIYDPLVVTKYAVQSDQRNCLLVGYLGSSHIAWCLPSQLKPFHEDFEQMEVKNKARSFLGAVEKAVDEFGRCLRSEMTCSCILKEGWQSAGNGGFQEGVSVLECRFGEFSVTQFEPEKLLAQIKDLALFVSKLGVLELTVAKNRLSSFYQYIGHKQLPMNQLWDATADEEGAVDLFVAKGNSKVCSGDPNSTPYGGKLQSTKGEILRQKKSEDLAVIFGGDLNVKENCRSNTPEENFVSNDMTSNSGKRKRKYSELKVEGPDVSPLPPPFMEDKCHSGSSLTLEKSSELRERKKSKYLSYPYVNWEVKSLPSQAEDQGPQEVSQEAEDVNPVAGQFIGSHSVSKSSGKRFQKNWIRKFISGNDISKNPELINASAIDLLSELCFTAVDCRYPNESKNFDLVEWFFSRFRISVYHDESIYEMYCKNVIGSNNDASLGKDAQETNQTQTPPNAKAGQKAQSKKNSRNSARSKIKSLSGLSDVNINIAADGVFLNSPQEIGPPKPNGKPEPKKTQTKQGAIPAGQQINVPTSIPDLNSNGAVPNLLVENSEIVGHVASEGKPKPNRRKKKVGLLEENGSTTEPGKQLVDLQVTGPSSINAIPEQSNREGVTASVKSLYGNSSIPVILPHSAEGKPVPKKRKRKEKSTTEQSMLAAGIPDLNGTTAEPGALAKPEKKRRKKEKVLWGDQERKPPLGTWITIKQRPMGRLRQLLCS</sequence>